<dbReference type="STRING" id="586411.SAMN05216187_104160"/>
<name>A0A1G8YNJ2_9STAP</name>
<evidence type="ECO:0000313" key="2">
    <source>
        <dbReference type="Proteomes" id="UP000242700"/>
    </source>
</evidence>
<reference evidence="2" key="1">
    <citation type="submission" date="2016-10" db="EMBL/GenBank/DDBJ databases">
        <authorList>
            <person name="Varghese N."/>
            <person name="Submissions S."/>
        </authorList>
    </citation>
    <scope>NUCLEOTIDE SEQUENCE [LARGE SCALE GENOMIC DNA]</scope>
    <source>
        <strain evidence="2">CGMCC 1.8911</strain>
    </source>
</reference>
<dbReference type="RefSeq" id="WP_092596510.1">
    <property type="nucleotide sequence ID" value="NZ_FNFI01000004.1"/>
</dbReference>
<accession>A0A1G8YNJ2</accession>
<evidence type="ECO:0000313" key="1">
    <source>
        <dbReference type="EMBL" id="SDK04297.1"/>
    </source>
</evidence>
<protein>
    <submittedName>
        <fullName evidence="1">Polyketide cyclase / dehydrase and lipid transport</fullName>
    </submittedName>
</protein>
<proteinExistence type="predicted"/>
<sequence length="141" mass="15932">MELQLYFYHDELNMSPEAVFEVLNNDKKLISQLDKLTDIEYKNAAPDTREPGTKAVLFYDGSKVDTEVVQYRADRRIGFDMNVPAGTLKAMINIVPVEDRSELTISAKLVTDSPVSFALYSLKIPKVKKQFNKAVEATAQK</sequence>
<dbReference type="EMBL" id="FNFI01000004">
    <property type="protein sequence ID" value="SDK04297.1"/>
    <property type="molecule type" value="Genomic_DNA"/>
</dbReference>
<dbReference type="SUPFAM" id="SSF55961">
    <property type="entry name" value="Bet v1-like"/>
    <property type="match status" value="1"/>
</dbReference>
<dbReference type="OrthoDB" id="2418048at2"/>
<gene>
    <name evidence="1" type="ORF">SAMN05216187_104160</name>
</gene>
<dbReference type="AlphaFoldDB" id="A0A1G8YNJ2"/>
<dbReference type="Proteomes" id="UP000242700">
    <property type="component" value="Unassembled WGS sequence"/>
</dbReference>
<organism evidence="1 2">
    <name type="scientific">Jeotgalicoccus aerolatus</name>
    <dbReference type="NCBI Taxonomy" id="709510"/>
    <lineage>
        <taxon>Bacteria</taxon>
        <taxon>Bacillati</taxon>
        <taxon>Bacillota</taxon>
        <taxon>Bacilli</taxon>
        <taxon>Bacillales</taxon>
        <taxon>Staphylococcaceae</taxon>
        <taxon>Jeotgalicoccus</taxon>
    </lineage>
</organism>